<evidence type="ECO:0000313" key="11">
    <source>
        <dbReference type="Proteomes" id="UP001237448"/>
    </source>
</evidence>
<feature type="domain" description="Histidine kinase" evidence="8">
    <location>
        <begin position="743"/>
        <end position="961"/>
    </location>
</feature>
<comment type="catalytic activity">
    <reaction evidence="1">
        <text>ATP + protein L-histidine = ADP + protein N-phospho-L-histidine.</text>
        <dbReference type="EC" id="2.7.13.3"/>
    </reaction>
</comment>
<dbReference type="SUPFAM" id="SSF47384">
    <property type="entry name" value="Homodimeric domain of signal transducing histidine kinase"/>
    <property type="match status" value="1"/>
</dbReference>
<dbReference type="InterPro" id="IPR036097">
    <property type="entry name" value="HisK_dim/P_sf"/>
</dbReference>
<organism evidence="10 11">
    <name type="scientific">Labrys monachus</name>
    <dbReference type="NCBI Taxonomy" id="217067"/>
    <lineage>
        <taxon>Bacteria</taxon>
        <taxon>Pseudomonadati</taxon>
        <taxon>Pseudomonadota</taxon>
        <taxon>Alphaproteobacteria</taxon>
        <taxon>Hyphomicrobiales</taxon>
        <taxon>Xanthobacteraceae</taxon>
        <taxon>Labrys</taxon>
    </lineage>
</organism>
<dbReference type="CDD" id="cd00082">
    <property type="entry name" value="HisKA"/>
    <property type="match status" value="1"/>
</dbReference>
<evidence type="ECO:0000256" key="3">
    <source>
        <dbReference type="ARBA" id="ARBA00022553"/>
    </source>
</evidence>
<dbReference type="NCBIfam" id="TIGR00229">
    <property type="entry name" value="sensory_box"/>
    <property type="match status" value="1"/>
</dbReference>
<dbReference type="SUPFAM" id="SSF55874">
    <property type="entry name" value="ATPase domain of HSP90 chaperone/DNA topoisomerase II/histidine kinase"/>
    <property type="match status" value="1"/>
</dbReference>
<feature type="region of interest" description="Disordered" evidence="7">
    <location>
        <begin position="404"/>
        <end position="437"/>
    </location>
</feature>
<dbReference type="SMART" id="SM00388">
    <property type="entry name" value="HisKA"/>
    <property type="match status" value="1"/>
</dbReference>
<dbReference type="InterPro" id="IPR013767">
    <property type="entry name" value="PAS_fold"/>
</dbReference>
<evidence type="ECO:0000259" key="9">
    <source>
        <dbReference type="PROSITE" id="PS50112"/>
    </source>
</evidence>
<dbReference type="Gene3D" id="3.30.565.10">
    <property type="entry name" value="Histidine kinase-like ATPase, C-terminal domain"/>
    <property type="match status" value="1"/>
</dbReference>
<dbReference type="CDD" id="cd00130">
    <property type="entry name" value="PAS"/>
    <property type="match status" value="1"/>
</dbReference>
<feature type="region of interest" description="Disordered" evidence="7">
    <location>
        <begin position="357"/>
        <end position="388"/>
    </location>
</feature>
<keyword evidence="4" id="KW-0808">Transferase</keyword>
<feature type="region of interest" description="Disordered" evidence="7">
    <location>
        <begin position="171"/>
        <end position="191"/>
    </location>
</feature>
<keyword evidence="11" id="KW-1185">Reference proteome</keyword>
<feature type="region of interest" description="Disordered" evidence="7">
    <location>
        <begin position="449"/>
        <end position="477"/>
    </location>
</feature>
<dbReference type="PROSITE" id="PS50112">
    <property type="entry name" value="PAS"/>
    <property type="match status" value="1"/>
</dbReference>
<dbReference type="InterPro" id="IPR005467">
    <property type="entry name" value="His_kinase_dom"/>
</dbReference>
<keyword evidence="5" id="KW-0418">Kinase</keyword>
<evidence type="ECO:0000256" key="4">
    <source>
        <dbReference type="ARBA" id="ARBA00022679"/>
    </source>
</evidence>
<dbReference type="SUPFAM" id="SSF55785">
    <property type="entry name" value="PYP-like sensor domain (PAS domain)"/>
    <property type="match status" value="1"/>
</dbReference>
<dbReference type="Gene3D" id="3.30.450.20">
    <property type="entry name" value="PAS domain"/>
    <property type="match status" value="1"/>
</dbReference>
<dbReference type="EMBL" id="JAUSVK010000001">
    <property type="protein sequence ID" value="MDQ0392700.1"/>
    <property type="molecule type" value="Genomic_DNA"/>
</dbReference>
<evidence type="ECO:0000256" key="6">
    <source>
        <dbReference type="SAM" id="Coils"/>
    </source>
</evidence>
<dbReference type="Pfam" id="PF13188">
    <property type="entry name" value="PAS_8"/>
    <property type="match status" value="1"/>
</dbReference>
<dbReference type="InterPro" id="IPR004358">
    <property type="entry name" value="Sig_transdc_His_kin-like_C"/>
</dbReference>
<evidence type="ECO:0000256" key="1">
    <source>
        <dbReference type="ARBA" id="ARBA00000085"/>
    </source>
</evidence>
<dbReference type="SMART" id="SM00387">
    <property type="entry name" value="HATPase_c"/>
    <property type="match status" value="1"/>
</dbReference>
<keyword evidence="6" id="KW-0175">Coiled coil</keyword>
<evidence type="ECO:0000256" key="7">
    <source>
        <dbReference type="SAM" id="MobiDB-lite"/>
    </source>
</evidence>
<dbReference type="PANTHER" id="PTHR43047">
    <property type="entry name" value="TWO-COMPONENT HISTIDINE PROTEIN KINASE"/>
    <property type="match status" value="1"/>
</dbReference>
<dbReference type="SMART" id="SM00091">
    <property type="entry name" value="PAS"/>
    <property type="match status" value="3"/>
</dbReference>
<dbReference type="Pfam" id="PF00512">
    <property type="entry name" value="HisKA"/>
    <property type="match status" value="1"/>
</dbReference>
<dbReference type="PRINTS" id="PR00344">
    <property type="entry name" value="BCTRLSENSOR"/>
</dbReference>
<dbReference type="Gene3D" id="1.10.287.130">
    <property type="match status" value="1"/>
</dbReference>
<evidence type="ECO:0000313" key="10">
    <source>
        <dbReference type="EMBL" id="MDQ0392700.1"/>
    </source>
</evidence>
<dbReference type="RefSeq" id="WP_307426967.1">
    <property type="nucleotide sequence ID" value="NZ_JAUSVK010000001.1"/>
</dbReference>
<dbReference type="InterPro" id="IPR036890">
    <property type="entry name" value="HATPase_C_sf"/>
</dbReference>
<dbReference type="PANTHER" id="PTHR43047:SF72">
    <property type="entry name" value="OSMOSENSING HISTIDINE PROTEIN KINASE SLN1"/>
    <property type="match status" value="1"/>
</dbReference>
<evidence type="ECO:0000256" key="5">
    <source>
        <dbReference type="ARBA" id="ARBA00022777"/>
    </source>
</evidence>
<sequence length="965" mass="104225">MIEAMLRTALMVDQRLQALMDDPRPAFVWHLDGRSLVWANRAGGDSLGLSPADIVRQESNAAVVALSSQIAAIARKLPRPGAMRLERLRLPGMGALDTLACACRSFAGPEGFLGLMVQALDPPRRGRRPPAWAPPSVVETLPPLAAPEPQPEAPVRTPYERKGAWSWVDQEGERGQAARPADPPARPAAAEPVRIPRDRPVRFVFHTDAAGRFVSVSSDLASVLGKRAEKWVGKRFEEIAAEEGFRGGEAIGAAFAARETWTALTFLWRDEGRREETMFTLSAAPVFRRRLFAGFRGFGIADPPRPLAVLPAVAALPAPIEVSPPAIVWQEAEPGEDDERDFPPAPSNPVIDIAEARNARQPAGGKVVRLHGKPGSGERHGGLTPTERNAFHEIARALGARIEGGMKPLPEPASRPEAAAPAAPPPADEEAARQAEDEAMWRADIEAEPAPEEPAFEEPAFQEPRPRDAADASSGQGRLEEVPVALIDRLPIGIFVARGDELQFANRTMLDLLGYEDIDAIHRAGGLDNVFAGTGLVSLSAGEEACYPGVLLRTAAGETIVVDGRVQTTQWCGESALLISVRRPAAAANDEKLRFAERKADELQAVLDTATDGVVILDVEGRIISINRSAEALFGYEQREVAGKDLLLLFAPESHRAAFDYLDSLRANGVASLLNDGREVMGRVRQGGSVPLFMTIGRLGDDGKRLCAVLRDVTSFKKAEGELVAAKRQAEEASSQKSDFLAKISHEVRTPLNAIIGFAEVMMEERFGPMGNERYRSYARDIHTSGEHVISLVNDLLDLSKIEAGRLDLAFTSVNLNEVVQQSVSLMQPQASRDRIIIRMALANGLPNVVADIRSMRQIVLNLLSNSIKFTQAGGQAIISTTLSERGEAVLRVRDTGVGMTERELAIAMEPFRQVASTTLGGTGLGLPLTKALVEANRAAFTIQSTKHAGTLVEVIFPPTRVLAE</sequence>
<comment type="caution">
    <text evidence="10">The sequence shown here is derived from an EMBL/GenBank/DDBJ whole genome shotgun (WGS) entry which is preliminary data.</text>
</comment>
<evidence type="ECO:0000259" key="8">
    <source>
        <dbReference type="PROSITE" id="PS50109"/>
    </source>
</evidence>
<evidence type="ECO:0000256" key="2">
    <source>
        <dbReference type="ARBA" id="ARBA00012438"/>
    </source>
</evidence>
<dbReference type="Pfam" id="PF00989">
    <property type="entry name" value="PAS"/>
    <property type="match status" value="1"/>
</dbReference>
<dbReference type="Proteomes" id="UP001237448">
    <property type="component" value="Unassembled WGS sequence"/>
</dbReference>
<dbReference type="Pfam" id="PF02518">
    <property type="entry name" value="HATPase_c"/>
    <property type="match status" value="1"/>
</dbReference>
<dbReference type="EC" id="2.7.13.3" evidence="2"/>
<feature type="domain" description="PAS" evidence="9">
    <location>
        <begin position="599"/>
        <end position="669"/>
    </location>
</feature>
<dbReference type="InterPro" id="IPR003594">
    <property type="entry name" value="HATPase_dom"/>
</dbReference>
<protein>
    <recommendedName>
        <fullName evidence="2">histidine kinase</fullName>
        <ecNumber evidence="2">2.7.13.3</ecNumber>
    </recommendedName>
</protein>
<reference evidence="10 11" key="1">
    <citation type="submission" date="2023-07" db="EMBL/GenBank/DDBJ databases">
        <title>Genomic Encyclopedia of Type Strains, Phase IV (KMG-IV): sequencing the most valuable type-strain genomes for metagenomic binning, comparative biology and taxonomic classification.</title>
        <authorList>
            <person name="Goeker M."/>
        </authorList>
    </citation>
    <scope>NUCLEOTIDE SEQUENCE [LARGE SCALE GENOMIC DNA]</scope>
    <source>
        <strain evidence="10 11">DSM 5896</strain>
    </source>
</reference>
<dbReference type="InterPro" id="IPR000014">
    <property type="entry name" value="PAS"/>
</dbReference>
<dbReference type="InterPro" id="IPR035965">
    <property type="entry name" value="PAS-like_dom_sf"/>
</dbReference>
<dbReference type="InterPro" id="IPR003661">
    <property type="entry name" value="HisK_dim/P_dom"/>
</dbReference>
<proteinExistence type="predicted"/>
<dbReference type="PROSITE" id="PS50109">
    <property type="entry name" value="HIS_KIN"/>
    <property type="match status" value="1"/>
</dbReference>
<keyword evidence="3" id="KW-0597">Phosphoprotein</keyword>
<accession>A0ABU0FF80</accession>
<name>A0ABU0FF80_9HYPH</name>
<gene>
    <name evidence="10" type="ORF">J3R73_002492</name>
</gene>
<feature type="coiled-coil region" evidence="6">
    <location>
        <begin position="586"/>
        <end position="613"/>
    </location>
</feature>